<name>A0A2D2Q406_PARLV</name>
<gene>
    <name evidence="2" type="ORF">BRW62_10925</name>
</gene>
<dbReference type="AlphaFoldDB" id="A0A2D2Q406"/>
<dbReference type="PANTHER" id="PTHR21666:SF270">
    <property type="entry name" value="MUREIN HYDROLASE ACTIVATOR ENVC"/>
    <property type="match status" value="1"/>
</dbReference>
<accession>A0A2D2Q406</accession>
<dbReference type="Proteomes" id="UP000231057">
    <property type="component" value="Chromosome"/>
</dbReference>
<sequence>MNNDSRTPAVLQDALVTPSVRIGRSLCSVCSYLPLLSLGTAAVISPAQALDTSTLLGDRAEVLGLPSFFAKSVAFSTNADEFSTFGQSPERIGFAQESEPLAGITEGAWQQAVLPQARFSSLTPASNPLTLSSAAPLERLSGTSEPTFRLVDRRANTDSLATLVTRATTTVVASLTLDVPLSVGGALEQTTAGVEPEAIPPQPDVEPSSGRVAFAPSQAANSSQMRVTANPVPFGRAVDRQRRIGPSLATVQATTVPATPEVRPQPTIANRSQTTTVAPVAPVQPIAPPVPVQVARSIVTPPLPSNLNLPPLPASDRFLPSLTTNFIWPARGVLTSGFGPRWGRMHRGIDIAAPVGTPIYAAAAGVVTYSQWNSGGYGNLVEIRHSDGTLTLYAHNHRNLVRVGQYVQQGEQVAEMGSTGRSTGPHVHFEIHPQGGGAVDPMSFLRRAQS</sequence>
<keyword evidence="3" id="KW-1185">Reference proteome</keyword>
<dbReference type="Pfam" id="PF01551">
    <property type="entry name" value="Peptidase_M23"/>
    <property type="match status" value="1"/>
</dbReference>
<dbReference type="InterPro" id="IPR016047">
    <property type="entry name" value="M23ase_b-sheet_dom"/>
</dbReference>
<dbReference type="SUPFAM" id="SSF51261">
    <property type="entry name" value="Duplicated hybrid motif"/>
    <property type="match status" value="1"/>
</dbReference>
<dbReference type="Gene3D" id="2.70.70.10">
    <property type="entry name" value="Glucose Permease (Domain IIA)"/>
    <property type="match status" value="1"/>
</dbReference>
<proteinExistence type="predicted"/>
<dbReference type="PANTHER" id="PTHR21666">
    <property type="entry name" value="PEPTIDASE-RELATED"/>
    <property type="match status" value="1"/>
</dbReference>
<reference evidence="2 3" key="1">
    <citation type="submission" date="2016-11" db="EMBL/GenBank/DDBJ databases">
        <title>Complete genome sequence of thermophilic cyanobacteria strain Synechococcus sp. PCC6715.</title>
        <authorList>
            <person name="Tang J."/>
            <person name="Daroch M."/>
            <person name="Liang Y."/>
            <person name="Jiang D."/>
            <person name="Shah M."/>
        </authorList>
    </citation>
    <scope>NUCLEOTIDE SEQUENCE [LARGE SCALE GENOMIC DNA]</scope>
    <source>
        <strain evidence="2 3">PCC 6715</strain>
    </source>
</reference>
<dbReference type="GO" id="GO:0004222">
    <property type="term" value="F:metalloendopeptidase activity"/>
    <property type="evidence" value="ECO:0007669"/>
    <property type="project" value="TreeGrafter"/>
</dbReference>
<feature type="domain" description="M23ase beta-sheet core" evidence="1">
    <location>
        <begin position="344"/>
        <end position="441"/>
    </location>
</feature>
<dbReference type="InterPro" id="IPR050570">
    <property type="entry name" value="Cell_wall_metabolism_enzyme"/>
</dbReference>
<dbReference type="CDD" id="cd12797">
    <property type="entry name" value="M23_peptidase"/>
    <property type="match status" value="1"/>
</dbReference>
<dbReference type="InterPro" id="IPR011055">
    <property type="entry name" value="Dup_hybrid_motif"/>
</dbReference>
<reference evidence="3" key="2">
    <citation type="journal article" date="2022" name="Front. Microbiol.">
        <title>Comparative Genomic Analysis Revealed Distinct Molecular Components and Organization of CO2-Concentrating Mechanism in Thermophilic Cyanobacteria.</title>
        <authorList>
            <person name="Tang J."/>
            <person name="Zhou H."/>
            <person name="Yao D."/>
            <person name="Riaz S."/>
            <person name="You D."/>
            <person name="Klepacz-Smolka A."/>
            <person name="Daroch M."/>
        </authorList>
    </citation>
    <scope>NUCLEOTIDE SEQUENCE [LARGE SCALE GENOMIC DNA]</scope>
    <source>
        <strain evidence="3">PCC 6715</strain>
    </source>
</reference>
<organism evidence="2 3">
    <name type="scientific">Parathermosynechococcus lividus PCC 6715</name>
    <dbReference type="NCBI Taxonomy" id="1917166"/>
    <lineage>
        <taxon>Bacteria</taxon>
        <taxon>Bacillati</taxon>
        <taxon>Cyanobacteriota</taxon>
        <taxon>Cyanophyceae</taxon>
        <taxon>Acaryochloridales</taxon>
        <taxon>Thermosynechococcaceae</taxon>
        <taxon>Parathermosynechococcus</taxon>
    </lineage>
</organism>
<evidence type="ECO:0000313" key="2">
    <source>
        <dbReference type="EMBL" id="ATS19169.1"/>
    </source>
</evidence>
<evidence type="ECO:0000259" key="1">
    <source>
        <dbReference type="Pfam" id="PF01551"/>
    </source>
</evidence>
<protein>
    <recommendedName>
        <fullName evidence="1">M23ase beta-sheet core domain-containing protein</fullName>
    </recommendedName>
</protein>
<dbReference type="EMBL" id="CP018092">
    <property type="protein sequence ID" value="ATS19169.1"/>
    <property type="molecule type" value="Genomic_DNA"/>
</dbReference>
<dbReference type="KEGG" id="slw:BRW62_10925"/>
<evidence type="ECO:0000313" key="3">
    <source>
        <dbReference type="Proteomes" id="UP000231057"/>
    </source>
</evidence>